<dbReference type="VEuPathDB" id="ToxoDB:CSUI_005460"/>
<sequence>MGEGCGRWQTGASRVPSQQESSGVYCTVLKKETAFFSGKVVTGPVVIRLLAETPQPAVHSSSVMSSSHRLSLTGSSQEPCAKPSSASPSASPGFRRLLLFSGFLLLTRLPAVLTDFSFFLVFFLRLIFLRLPSFAGSFERAPSPGMRPRLLSGLSTFSAEGVICFGLWAYTVFVENICSMQESSVKLDMLEARC</sequence>
<dbReference type="RefSeq" id="XP_067922376.1">
    <property type="nucleotide sequence ID" value="XM_068065636.1"/>
</dbReference>
<evidence type="ECO:0008006" key="5">
    <source>
        <dbReference type="Google" id="ProtNLM"/>
    </source>
</evidence>
<keyword evidence="2" id="KW-1133">Transmembrane helix</keyword>
<feature type="region of interest" description="Disordered" evidence="1">
    <location>
        <begin position="71"/>
        <end position="91"/>
    </location>
</feature>
<keyword evidence="4" id="KW-1185">Reference proteome</keyword>
<accession>A0A2C6KJK9</accession>
<evidence type="ECO:0000256" key="2">
    <source>
        <dbReference type="SAM" id="Phobius"/>
    </source>
</evidence>
<proteinExistence type="predicted"/>
<keyword evidence="2" id="KW-0472">Membrane</keyword>
<comment type="caution">
    <text evidence="3">The sequence shown here is derived from an EMBL/GenBank/DDBJ whole genome shotgun (WGS) entry which is preliminary data.</text>
</comment>
<protein>
    <recommendedName>
        <fullName evidence="5">Transmembrane protein</fullName>
    </recommendedName>
</protein>
<name>A0A2C6KJK9_9APIC</name>
<dbReference type="GeneID" id="94428847"/>
<dbReference type="Proteomes" id="UP000221165">
    <property type="component" value="Unassembled WGS sequence"/>
</dbReference>
<evidence type="ECO:0000313" key="4">
    <source>
        <dbReference type="Proteomes" id="UP000221165"/>
    </source>
</evidence>
<dbReference type="EMBL" id="MIGC01002646">
    <property type="protein sequence ID" value="PHJ20690.1"/>
    <property type="molecule type" value="Genomic_DNA"/>
</dbReference>
<organism evidence="3 4">
    <name type="scientific">Cystoisospora suis</name>
    <dbReference type="NCBI Taxonomy" id="483139"/>
    <lineage>
        <taxon>Eukaryota</taxon>
        <taxon>Sar</taxon>
        <taxon>Alveolata</taxon>
        <taxon>Apicomplexa</taxon>
        <taxon>Conoidasida</taxon>
        <taxon>Coccidia</taxon>
        <taxon>Eucoccidiorida</taxon>
        <taxon>Eimeriorina</taxon>
        <taxon>Sarcocystidae</taxon>
        <taxon>Cystoisospora</taxon>
    </lineage>
</organism>
<feature type="transmembrane region" description="Helical" evidence="2">
    <location>
        <begin position="150"/>
        <end position="170"/>
    </location>
</feature>
<evidence type="ECO:0000313" key="3">
    <source>
        <dbReference type="EMBL" id="PHJ20690.1"/>
    </source>
</evidence>
<reference evidence="3 4" key="1">
    <citation type="journal article" date="2017" name="Int. J. Parasitol.">
        <title>The genome of the protozoan parasite Cystoisospora suis and a reverse vaccinology approach to identify vaccine candidates.</title>
        <authorList>
            <person name="Palmieri N."/>
            <person name="Shrestha A."/>
            <person name="Ruttkowski B."/>
            <person name="Beck T."/>
            <person name="Vogl C."/>
            <person name="Tomley F."/>
            <person name="Blake D.P."/>
            <person name="Joachim A."/>
        </authorList>
    </citation>
    <scope>NUCLEOTIDE SEQUENCE [LARGE SCALE GENOMIC DNA]</scope>
    <source>
        <strain evidence="3 4">Wien I</strain>
    </source>
</reference>
<evidence type="ECO:0000256" key="1">
    <source>
        <dbReference type="SAM" id="MobiDB-lite"/>
    </source>
</evidence>
<dbReference type="AlphaFoldDB" id="A0A2C6KJK9"/>
<gene>
    <name evidence="3" type="ORF">CSUI_005460</name>
</gene>
<keyword evidence="2" id="KW-0812">Transmembrane</keyword>